<name>A0ABR2WJS5_9FUNG</name>
<organism evidence="6 7">
    <name type="scientific">Basidiobolus ranarum</name>
    <dbReference type="NCBI Taxonomy" id="34480"/>
    <lineage>
        <taxon>Eukaryota</taxon>
        <taxon>Fungi</taxon>
        <taxon>Fungi incertae sedis</taxon>
        <taxon>Zoopagomycota</taxon>
        <taxon>Entomophthoromycotina</taxon>
        <taxon>Basidiobolomycetes</taxon>
        <taxon>Basidiobolales</taxon>
        <taxon>Basidiobolaceae</taxon>
        <taxon>Basidiobolus</taxon>
    </lineage>
</organism>
<evidence type="ECO:0000256" key="5">
    <source>
        <dbReference type="SAM" id="Phobius"/>
    </source>
</evidence>
<feature type="transmembrane region" description="Helical" evidence="5">
    <location>
        <begin position="14"/>
        <end position="34"/>
    </location>
</feature>
<comment type="caution">
    <text evidence="6">The sequence shown here is derived from an EMBL/GenBank/DDBJ whole genome shotgun (WGS) entry which is preliminary data.</text>
</comment>
<proteinExistence type="predicted"/>
<keyword evidence="3 5" id="KW-1133">Transmembrane helix</keyword>
<evidence type="ECO:0000313" key="6">
    <source>
        <dbReference type="EMBL" id="KAK9761769.1"/>
    </source>
</evidence>
<reference evidence="6 7" key="1">
    <citation type="submission" date="2023-04" db="EMBL/GenBank/DDBJ databases">
        <title>Genome of Basidiobolus ranarum AG-B5.</title>
        <authorList>
            <person name="Stajich J.E."/>
            <person name="Carter-House D."/>
            <person name="Gryganskyi A."/>
        </authorList>
    </citation>
    <scope>NUCLEOTIDE SEQUENCE [LARGE SCALE GENOMIC DNA]</scope>
    <source>
        <strain evidence="6 7">AG-B5</strain>
    </source>
</reference>
<comment type="subcellular location">
    <subcellularLocation>
        <location evidence="1">Membrane</location>
        <topology evidence="1">Single-pass membrane protein</topology>
    </subcellularLocation>
</comment>
<keyword evidence="7" id="KW-1185">Reference proteome</keyword>
<dbReference type="InterPro" id="IPR029208">
    <property type="entry name" value="COX14"/>
</dbReference>
<evidence type="ECO:0000256" key="3">
    <source>
        <dbReference type="ARBA" id="ARBA00022989"/>
    </source>
</evidence>
<keyword evidence="2 5" id="KW-0812">Transmembrane</keyword>
<gene>
    <name evidence="6" type="ORF">K7432_013087</name>
</gene>
<keyword evidence="4 5" id="KW-0472">Membrane</keyword>
<evidence type="ECO:0000313" key="7">
    <source>
        <dbReference type="Proteomes" id="UP001479436"/>
    </source>
</evidence>
<dbReference type="Pfam" id="PF14880">
    <property type="entry name" value="COX14"/>
    <property type="match status" value="1"/>
</dbReference>
<accession>A0ABR2WJS5</accession>
<evidence type="ECO:0000256" key="2">
    <source>
        <dbReference type="ARBA" id="ARBA00022692"/>
    </source>
</evidence>
<dbReference type="Proteomes" id="UP001479436">
    <property type="component" value="Unassembled WGS sequence"/>
</dbReference>
<dbReference type="EMBL" id="JASJQH010001227">
    <property type="protein sequence ID" value="KAK9761769.1"/>
    <property type="molecule type" value="Genomic_DNA"/>
</dbReference>
<evidence type="ECO:0000256" key="4">
    <source>
        <dbReference type="ARBA" id="ARBA00023136"/>
    </source>
</evidence>
<sequence>MTSGTKVADIIHRTAVLCLAGFTVYGIIGNGVMLNRNIERKRERTANANAQNPSGPN</sequence>
<protein>
    <submittedName>
        <fullName evidence="6">Uncharacterized protein</fullName>
    </submittedName>
</protein>
<evidence type="ECO:0000256" key="1">
    <source>
        <dbReference type="ARBA" id="ARBA00004167"/>
    </source>
</evidence>